<sequence>MESKVSEWYRNRKCIFCNNCFDSVSSLEEHLFQIHNEFYQDSNGLIGGSSSRANSDDQSDVEFIKDSFLMNTAVEYYANVEDFGFKSPDDLFSYVYNKVMDILLLELELRKSFKVSILLEVLFSKVVPETNQKEFTSPPPVFRSFSHAILNSSMIPKLIQIVSNKFTSEMEYFNLERSGWVVEHIISLELKILQYTPLKASGYMPTPPLLRMKEASGCLLNIRNDEITSDGDHLKCFAFSILAADSIGGLIGKNRGVHWRNYKMYKFPETIRKVNFDGIKFPIDFSKFDDVMEKFHEQNPTISLVVIGYHETKEFSKNVYKEKLQISNASDWQLYIARQKRSIEKHKLYCTERKAAVFFPQQKHIKFENYRPTIKVPFTYYLDTEAYLSKPSPIKSSYRILQEHKCAAYSFCCISDKGKMVSSSTYVQTDENENLVKTMLNHLLNDVNERIDSLIEYQKIAYRTLDSSGDIGYFMEVDIVIPEALHSYLDTLPPVFENKTVSKDMLSELQLNFFDSLGCTEQLFKSKRLIADLTPKINYVAHSRLLKFFVELGLIITNVRNVLEFHQSAFLKSYVEQAASLRKASKTKFESDTFKKLSNAVYGRSLLQKDNQRTVKLITKPEKAVFYSNQVLFDQFVALNDNIIAVMMKKRSIVLNSPQIWGVSVLDISKEHFLRYFYNVLKPSFPRSLSVITTDTDGLCVNIAEEGFYEFLLRNKEHHDLSSFNKNDPLFSKYYDDSNKGVPGLMKVEYSSGVIHKACSVKPKMYALQYISRYEDENGFFHFSTETEETKRFKGLPKWVVSKHSDFEQFVESLFIPFQYYAVFKQIRNLNHKLYTVEIRKKSVSGICIKRFAISPVNTLAFGNIAIKNSQGYIS</sequence>
<protein>
    <recommendedName>
        <fullName evidence="1">C2H2-type domain-containing protein</fullName>
    </recommendedName>
</protein>
<accession>A0A1D2MFS9</accession>
<dbReference type="GO" id="GO:0071897">
    <property type="term" value="P:DNA biosynthetic process"/>
    <property type="evidence" value="ECO:0007669"/>
    <property type="project" value="UniProtKB-ARBA"/>
</dbReference>
<dbReference type="OrthoDB" id="8191949at2759"/>
<reference evidence="2 3" key="1">
    <citation type="journal article" date="2016" name="Genome Biol. Evol.">
        <title>Gene Family Evolution Reflects Adaptation to Soil Environmental Stressors in the Genome of the Collembolan Orchesella cincta.</title>
        <authorList>
            <person name="Faddeeva-Vakhrusheva A."/>
            <person name="Derks M.F."/>
            <person name="Anvar S.Y."/>
            <person name="Agamennone V."/>
            <person name="Suring W."/>
            <person name="Smit S."/>
            <person name="van Straalen N.M."/>
            <person name="Roelofs D."/>
        </authorList>
    </citation>
    <scope>NUCLEOTIDE SEQUENCE [LARGE SCALE GENOMIC DNA]</scope>
    <source>
        <tissue evidence="2">Mixed pool</tissue>
    </source>
</reference>
<dbReference type="EMBL" id="LJIJ01001426">
    <property type="protein sequence ID" value="ODM91771.1"/>
    <property type="molecule type" value="Genomic_DNA"/>
</dbReference>
<dbReference type="PANTHER" id="PTHR31511">
    <property type="entry name" value="PROTEIN CBG23764"/>
    <property type="match status" value="1"/>
</dbReference>
<dbReference type="PROSITE" id="PS00028">
    <property type="entry name" value="ZINC_FINGER_C2H2_1"/>
    <property type="match status" value="1"/>
</dbReference>
<dbReference type="AlphaFoldDB" id="A0A1D2MFS9"/>
<keyword evidence="3" id="KW-1185">Reference proteome</keyword>
<dbReference type="InterPro" id="IPR043502">
    <property type="entry name" value="DNA/RNA_pol_sf"/>
</dbReference>
<evidence type="ECO:0000313" key="2">
    <source>
        <dbReference type="EMBL" id="ODM91771.1"/>
    </source>
</evidence>
<feature type="domain" description="C2H2-type" evidence="1">
    <location>
        <begin position="14"/>
        <end position="35"/>
    </location>
</feature>
<dbReference type="Proteomes" id="UP000094527">
    <property type="component" value="Unassembled WGS sequence"/>
</dbReference>
<organism evidence="2 3">
    <name type="scientific">Orchesella cincta</name>
    <name type="common">Springtail</name>
    <name type="synonym">Podura cincta</name>
    <dbReference type="NCBI Taxonomy" id="48709"/>
    <lineage>
        <taxon>Eukaryota</taxon>
        <taxon>Metazoa</taxon>
        <taxon>Ecdysozoa</taxon>
        <taxon>Arthropoda</taxon>
        <taxon>Hexapoda</taxon>
        <taxon>Collembola</taxon>
        <taxon>Entomobryomorpha</taxon>
        <taxon>Entomobryoidea</taxon>
        <taxon>Orchesellidae</taxon>
        <taxon>Orchesellinae</taxon>
        <taxon>Orchesella</taxon>
    </lineage>
</organism>
<dbReference type="PANTHER" id="PTHR31511:SF12">
    <property type="entry name" value="RHO TERMINATION FACTOR N-TERMINAL DOMAIN-CONTAINING PROTEIN"/>
    <property type="match status" value="1"/>
</dbReference>
<dbReference type="SUPFAM" id="SSF56672">
    <property type="entry name" value="DNA/RNA polymerases"/>
    <property type="match status" value="1"/>
</dbReference>
<proteinExistence type="predicted"/>
<comment type="caution">
    <text evidence="2">The sequence shown here is derived from an EMBL/GenBank/DDBJ whole genome shotgun (WGS) entry which is preliminary data.</text>
</comment>
<dbReference type="InterPro" id="IPR013087">
    <property type="entry name" value="Znf_C2H2_type"/>
</dbReference>
<name>A0A1D2MFS9_ORCCI</name>
<evidence type="ECO:0000259" key="1">
    <source>
        <dbReference type="PROSITE" id="PS00028"/>
    </source>
</evidence>
<gene>
    <name evidence="2" type="ORF">Ocin01_14912</name>
</gene>
<dbReference type="OMA" id="MIADITY"/>
<evidence type="ECO:0000313" key="3">
    <source>
        <dbReference type="Proteomes" id="UP000094527"/>
    </source>
</evidence>
<dbReference type="STRING" id="48709.A0A1D2MFS9"/>